<keyword evidence="3" id="KW-1185">Reference proteome</keyword>
<feature type="compositionally biased region" description="Acidic residues" evidence="1">
    <location>
        <begin position="59"/>
        <end position="68"/>
    </location>
</feature>
<accession>A0A9P3G950</accession>
<protein>
    <submittedName>
        <fullName evidence="2">Uncharacterized protein</fullName>
    </submittedName>
</protein>
<evidence type="ECO:0000256" key="1">
    <source>
        <dbReference type="SAM" id="MobiDB-lite"/>
    </source>
</evidence>
<evidence type="ECO:0000313" key="2">
    <source>
        <dbReference type="EMBL" id="GJE90347.1"/>
    </source>
</evidence>
<gene>
    <name evidence="2" type="ORF">PsYK624_064780</name>
</gene>
<evidence type="ECO:0000313" key="3">
    <source>
        <dbReference type="Proteomes" id="UP000703269"/>
    </source>
</evidence>
<proteinExistence type="predicted"/>
<feature type="region of interest" description="Disordered" evidence="1">
    <location>
        <begin position="53"/>
        <end position="169"/>
    </location>
</feature>
<dbReference type="OrthoDB" id="2756677at2759"/>
<feature type="compositionally biased region" description="Low complexity" evidence="1">
    <location>
        <begin position="114"/>
        <end position="131"/>
    </location>
</feature>
<organism evidence="2 3">
    <name type="scientific">Phanerochaete sordida</name>
    <dbReference type="NCBI Taxonomy" id="48140"/>
    <lineage>
        <taxon>Eukaryota</taxon>
        <taxon>Fungi</taxon>
        <taxon>Dikarya</taxon>
        <taxon>Basidiomycota</taxon>
        <taxon>Agaricomycotina</taxon>
        <taxon>Agaricomycetes</taxon>
        <taxon>Polyporales</taxon>
        <taxon>Phanerochaetaceae</taxon>
        <taxon>Phanerochaete</taxon>
    </lineage>
</organism>
<feature type="compositionally biased region" description="Basic and acidic residues" evidence="1">
    <location>
        <begin position="159"/>
        <end position="168"/>
    </location>
</feature>
<dbReference type="EMBL" id="BPQB01000016">
    <property type="protein sequence ID" value="GJE90347.1"/>
    <property type="molecule type" value="Genomic_DNA"/>
</dbReference>
<reference evidence="2 3" key="1">
    <citation type="submission" date="2021-08" db="EMBL/GenBank/DDBJ databases">
        <title>Draft Genome Sequence of Phanerochaete sordida strain YK-624.</title>
        <authorList>
            <person name="Mori T."/>
            <person name="Dohra H."/>
            <person name="Suzuki T."/>
            <person name="Kawagishi H."/>
            <person name="Hirai H."/>
        </authorList>
    </citation>
    <scope>NUCLEOTIDE SEQUENCE [LARGE SCALE GENOMIC DNA]</scope>
    <source>
        <strain evidence="2 3">YK-624</strain>
    </source>
</reference>
<comment type="caution">
    <text evidence="2">The sequence shown here is derived from an EMBL/GenBank/DDBJ whole genome shotgun (WGS) entry which is preliminary data.</text>
</comment>
<sequence>MQDELESSPGPEQPWRPQPLNARNLRRSSRISALCRTKGPKRRKWALIYGHAYSAQEEGMQDESESPSELELRWNPQPLAGPSQPKPPSGRFPLEKQTQKRACDAQDIPSRDVPTSPAAPASESAGSAPRPKIIQAPIRSPKASCAAERSMPGQNIQRPRQDSPEERALSAVTRPEVMAAPQPRMEGRAVPPLHPDAGGVVPAAPRPQSSVSSDAPVMQREQAGDAGERAVRDFLHSLLQPLDGLLPVFLQAGIRDEACLKGLAGLSQEQKLQLLRVDLGLNILQSRMILDSLSRIS</sequence>
<dbReference type="Proteomes" id="UP000703269">
    <property type="component" value="Unassembled WGS sequence"/>
</dbReference>
<feature type="compositionally biased region" description="Basic and acidic residues" evidence="1">
    <location>
        <begin position="93"/>
        <end position="104"/>
    </location>
</feature>
<dbReference type="AlphaFoldDB" id="A0A9P3G950"/>
<name>A0A9P3G950_9APHY</name>
<feature type="region of interest" description="Disordered" evidence="1">
    <location>
        <begin position="1"/>
        <end position="40"/>
    </location>
</feature>